<keyword evidence="10" id="KW-1185">Reference proteome</keyword>
<name>A0ABV6E1T9_9ACTN</name>
<protein>
    <submittedName>
        <fullName evidence="9">Methyl-accepting chemotaxis protein</fullName>
    </submittedName>
</protein>
<dbReference type="Proteomes" id="UP001589698">
    <property type="component" value="Unassembled WGS sequence"/>
</dbReference>
<evidence type="ECO:0000313" key="9">
    <source>
        <dbReference type="EMBL" id="MFC0222960.1"/>
    </source>
</evidence>
<evidence type="ECO:0000256" key="6">
    <source>
        <dbReference type="SAM" id="Phobius"/>
    </source>
</evidence>
<organism evidence="9 10">
    <name type="scientific">Nocardioides zeicaulis</name>
    <dbReference type="NCBI Taxonomy" id="1776857"/>
    <lineage>
        <taxon>Bacteria</taxon>
        <taxon>Bacillati</taxon>
        <taxon>Actinomycetota</taxon>
        <taxon>Actinomycetes</taxon>
        <taxon>Propionibacteriales</taxon>
        <taxon>Nocardioidaceae</taxon>
        <taxon>Nocardioides</taxon>
    </lineage>
</organism>
<evidence type="ECO:0000256" key="5">
    <source>
        <dbReference type="PROSITE-ProRule" id="PRU00284"/>
    </source>
</evidence>
<dbReference type="PRINTS" id="PR00260">
    <property type="entry name" value="CHEMTRNSDUCR"/>
</dbReference>
<dbReference type="PROSITE" id="PS50111">
    <property type="entry name" value="CHEMOTAXIS_TRANSDUC_2"/>
    <property type="match status" value="1"/>
</dbReference>
<evidence type="ECO:0000259" key="7">
    <source>
        <dbReference type="PROSITE" id="PS50111"/>
    </source>
</evidence>
<dbReference type="InterPro" id="IPR003660">
    <property type="entry name" value="HAMP_dom"/>
</dbReference>
<dbReference type="InterPro" id="IPR004090">
    <property type="entry name" value="Chemotax_Me-accpt_rcpt"/>
</dbReference>
<dbReference type="PANTHER" id="PTHR32089">
    <property type="entry name" value="METHYL-ACCEPTING CHEMOTAXIS PROTEIN MCPB"/>
    <property type="match status" value="1"/>
</dbReference>
<dbReference type="SMART" id="SM00304">
    <property type="entry name" value="HAMP"/>
    <property type="match status" value="2"/>
</dbReference>
<feature type="domain" description="Methyl-accepting transducer" evidence="7">
    <location>
        <begin position="291"/>
        <end position="520"/>
    </location>
</feature>
<dbReference type="SUPFAM" id="SSF58104">
    <property type="entry name" value="Methyl-accepting chemotaxis protein (MCP) signaling domain"/>
    <property type="match status" value="1"/>
</dbReference>
<dbReference type="Gene3D" id="1.10.287.950">
    <property type="entry name" value="Methyl-accepting chemotaxis protein"/>
    <property type="match status" value="1"/>
</dbReference>
<proteinExistence type="inferred from homology"/>
<dbReference type="EMBL" id="JBHLXH010000001">
    <property type="protein sequence ID" value="MFC0222960.1"/>
    <property type="molecule type" value="Genomic_DNA"/>
</dbReference>
<dbReference type="Pfam" id="PF00672">
    <property type="entry name" value="HAMP"/>
    <property type="match status" value="1"/>
</dbReference>
<reference evidence="9 10" key="1">
    <citation type="submission" date="2024-09" db="EMBL/GenBank/DDBJ databases">
        <authorList>
            <person name="Sun Q."/>
            <person name="Mori K."/>
        </authorList>
    </citation>
    <scope>NUCLEOTIDE SEQUENCE [LARGE SCALE GENOMIC DNA]</scope>
    <source>
        <strain evidence="9 10">CCM 8654</strain>
    </source>
</reference>
<accession>A0ABV6E1T9</accession>
<sequence length="550" mass="55911">MSESRHTRDAHHERAVARCAQTRRGTCGMKMNWTIGRRIAVITAVGLASTATVAGVAWTSARGVESDAGVARNHNAALSDYKSLDTRASELKVTALKALAGGDPAALRGDVDEDTGTVASLVADLRSLDLDPDDEARVDEVEAAFGDYTTTIGSIVDSAGGEDAAARVAGIEAVQAANDTTDAILSDTLDSISGDAKAASSALIATSHRMRTVVLLVALLGLVVLSALAWVITRSLVGPMRQAIAALQEFARGDLTQRVPETATGCTGNLQKAVNESIASVKGIVETVGGSATAVAAATEQLSTASHQIAAGAEETSVQAGVVSGAASEVSRNVATVAAGSDEMGSAIREIAHSANEAARVAAQAVTMVDTTNDTIAKLGLSSQEIGAVVKTITSIAEQTNLLALNATIEAARAGEAGKGFAVVANEVKELAQETARATDDIAQRVQAIQADTSGAVVAIREIGEIVTTINDHQNTIAAAVEQQTATTQEMSRNVGEASTGTGEIASNISGVSAAADSTTAAVNQTLSAISELVAMAAGLTTEVGRFRTA</sequence>
<dbReference type="RefSeq" id="WP_378518690.1">
    <property type="nucleotide sequence ID" value="NZ_CBCSDI010000022.1"/>
</dbReference>
<dbReference type="SMART" id="SM00283">
    <property type="entry name" value="MA"/>
    <property type="match status" value="1"/>
</dbReference>
<evidence type="ECO:0000256" key="3">
    <source>
        <dbReference type="ARBA" id="ARBA00023224"/>
    </source>
</evidence>
<dbReference type="PANTHER" id="PTHR32089:SF112">
    <property type="entry name" value="LYSOZYME-LIKE PROTEIN-RELATED"/>
    <property type="match status" value="1"/>
</dbReference>
<comment type="caution">
    <text evidence="9">The sequence shown here is derived from an EMBL/GenBank/DDBJ whole genome shotgun (WGS) entry which is preliminary data.</text>
</comment>
<evidence type="ECO:0000313" key="10">
    <source>
        <dbReference type="Proteomes" id="UP001589698"/>
    </source>
</evidence>
<feature type="transmembrane region" description="Helical" evidence="6">
    <location>
        <begin position="213"/>
        <end position="232"/>
    </location>
</feature>
<evidence type="ECO:0000259" key="8">
    <source>
        <dbReference type="PROSITE" id="PS50885"/>
    </source>
</evidence>
<keyword evidence="1 6" id="KW-0812">Transmembrane</keyword>
<feature type="domain" description="HAMP" evidence="8">
    <location>
        <begin position="234"/>
        <end position="286"/>
    </location>
</feature>
<comment type="similarity">
    <text evidence="4">Belongs to the methyl-accepting chemotaxis (MCP) protein family.</text>
</comment>
<dbReference type="PROSITE" id="PS50885">
    <property type="entry name" value="HAMP"/>
    <property type="match status" value="1"/>
</dbReference>
<dbReference type="InterPro" id="IPR004089">
    <property type="entry name" value="MCPsignal_dom"/>
</dbReference>
<dbReference type="Pfam" id="PF00015">
    <property type="entry name" value="MCPsignal"/>
    <property type="match status" value="1"/>
</dbReference>
<evidence type="ECO:0000256" key="2">
    <source>
        <dbReference type="ARBA" id="ARBA00022989"/>
    </source>
</evidence>
<keyword evidence="2 6" id="KW-1133">Transmembrane helix</keyword>
<keyword evidence="3 5" id="KW-0807">Transducer</keyword>
<gene>
    <name evidence="9" type="ORF">ACFFJG_10735</name>
</gene>
<keyword evidence="6" id="KW-0472">Membrane</keyword>
<evidence type="ECO:0000256" key="1">
    <source>
        <dbReference type="ARBA" id="ARBA00022692"/>
    </source>
</evidence>
<evidence type="ECO:0000256" key="4">
    <source>
        <dbReference type="ARBA" id="ARBA00029447"/>
    </source>
</evidence>